<dbReference type="PANTHER" id="PTHR23502">
    <property type="entry name" value="MAJOR FACILITATOR SUPERFAMILY"/>
    <property type="match status" value="1"/>
</dbReference>
<feature type="transmembrane region" description="Helical" evidence="5">
    <location>
        <begin position="12"/>
        <end position="33"/>
    </location>
</feature>
<keyword evidence="3 5" id="KW-1133">Transmembrane helix</keyword>
<dbReference type="GO" id="GO:0022857">
    <property type="term" value="F:transmembrane transporter activity"/>
    <property type="evidence" value="ECO:0007669"/>
    <property type="project" value="TreeGrafter"/>
</dbReference>
<evidence type="ECO:0000256" key="5">
    <source>
        <dbReference type="SAM" id="Phobius"/>
    </source>
</evidence>
<protein>
    <submittedName>
        <fullName evidence="6">Efflux pump mfs2</fullName>
    </submittedName>
</protein>
<evidence type="ECO:0000313" key="6">
    <source>
        <dbReference type="EMBL" id="GKT50601.1"/>
    </source>
</evidence>
<keyword evidence="7" id="KW-1185">Reference proteome</keyword>
<feature type="transmembrane region" description="Helical" evidence="5">
    <location>
        <begin position="45"/>
        <end position="66"/>
    </location>
</feature>
<evidence type="ECO:0000256" key="4">
    <source>
        <dbReference type="ARBA" id="ARBA00023136"/>
    </source>
</evidence>
<dbReference type="InterPro" id="IPR036259">
    <property type="entry name" value="MFS_trans_sf"/>
</dbReference>
<reference evidence="6 7" key="1">
    <citation type="submission" date="2022-03" db="EMBL/GenBank/DDBJ databases">
        <title>Genome data of Colletotrichum spp.</title>
        <authorList>
            <person name="Utami Y.D."/>
            <person name="Hiruma K."/>
        </authorList>
    </citation>
    <scope>NUCLEOTIDE SEQUENCE [LARGE SCALE GENOMIC DNA]</scope>
    <source>
        <strain evidence="6 7">MAFF 239500</strain>
    </source>
</reference>
<keyword evidence="2 5" id="KW-0812">Transmembrane</keyword>
<proteinExistence type="predicted"/>
<evidence type="ECO:0000256" key="1">
    <source>
        <dbReference type="ARBA" id="ARBA00004141"/>
    </source>
</evidence>
<dbReference type="PANTHER" id="PTHR23502:SF60">
    <property type="entry name" value="MAJOR FACILITATOR SUPERFAMILY (MFS) PROFILE DOMAIN-CONTAINING PROTEIN-RELATED"/>
    <property type="match status" value="1"/>
</dbReference>
<organism evidence="6 7">
    <name type="scientific">Colletotrichum spaethianum</name>
    <dbReference type="NCBI Taxonomy" id="700344"/>
    <lineage>
        <taxon>Eukaryota</taxon>
        <taxon>Fungi</taxon>
        <taxon>Dikarya</taxon>
        <taxon>Ascomycota</taxon>
        <taxon>Pezizomycotina</taxon>
        <taxon>Sordariomycetes</taxon>
        <taxon>Hypocreomycetidae</taxon>
        <taxon>Glomerellales</taxon>
        <taxon>Glomerellaceae</taxon>
        <taxon>Colletotrichum</taxon>
        <taxon>Colletotrichum spaethianum species complex</taxon>
    </lineage>
</organism>
<dbReference type="Proteomes" id="UP001055115">
    <property type="component" value="Unassembled WGS sequence"/>
</dbReference>
<dbReference type="SUPFAM" id="SSF103473">
    <property type="entry name" value="MFS general substrate transporter"/>
    <property type="match status" value="1"/>
</dbReference>
<name>A0AA37PE32_9PEZI</name>
<accession>A0AA37PE32</accession>
<evidence type="ECO:0000313" key="7">
    <source>
        <dbReference type="Proteomes" id="UP001055115"/>
    </source>
</evidence>
<sequence length="179" mass="19850">MLATQPIIQSLALYQAFNFGFLYLIISGFPALWEDHYDMSNGKANLNYISVAAGSMIGVLMCGPAMDATYRRLKLRYGIDEDQTDTPEFRVPLMIPVVIISPCGILLLELQLLSEVVWNRTNAYQPTSPTVSHFTPPPHQLLAASSDQWPLSHSRSLSLHFSVISDRAGVAVCWQLLPG</sequence>
<gene>
    <name evidence="6" type="ORF">ColSpa_10782</name>
</gene>
<comment type="subcellular location">
    <subcellularLocation>
        <location evidence="1">Membrane</location>
        <topology evidence="1">Multi-pass membrane protein</topology>
    </subcellularLocation>
</comment>
<dbReference type="AlphaFoldDB" id="A0AA37PE32"/>
<dbReference type="EMBL" id="BQXU01000039">
    <property type="protein sequence ID" value="GKT50601.1"/>
    <property type="molecule type" value="Genomic_DNA"/>
</dbReference>
<dbReference type="GO" id="GO:0005886">
    <property type="term" value="C:plasma membrane"/>
    <property type="evidence" value="ECO:0007669"/>
    <property type="project" value="TreeGrafter"/>
</dbReference>
<dbReference type="RefSeq" id="XP_049132951.1">
    <property type="nucleotide sequence ID" value="XM_049276994.1"/>
</dbReference>
<evidence type="ECO:0000256" key="3">
    <source>
        <dbReference type="ARBA" id="ARBA00022989"/>
    </source>
</evidence>
<evidence type="ECO:0000256" key="2">
    <source>
        <dbReference type="ARBA" id="ARBA00022692"/>
    </source>
</evidence>
<keyword evidence="4 5" id="KW-0472">Membrane</keyword>
<dbReference type="GeneID" id="73331584"/>
<comment type="caution">
    <text evidence="6">The sequence shown here is derived from an EMBL/GenBank/DDBJ whole genome shotgun (WGS) entry which is preliminary data.</text>
</comment>